<sequence>MKSRAGRILLRRILQILVRNTINKHKPIIVAIIGDSTPSYIKEIVYMMMKTKYKVRRNLERAESEFSVPLTIFGTSSYPKYHIEWIFILIKTFLQLIYLKPYSHALVLQLPYIRSYILETWIKIIKPDIILNTGDKSLNSKSEILKIDENEIEEINNGKVTKSLQKIIDKYNLDIKKVKALLKNNPLPAPRINITWCRNEILIIDARHYYYPPNIKSVLETAKAFSGKKYVFSSLPEDKKNIPANYTFFNKYTKNNFEENSIIILRGSRNNFEKLILDLK</sequence>
<comment type="caution">
    <text evidence="1">The sequence shown here is derived from an EMBL/GenBank/DDBJ whole genome shotgun (WGS) entry which is preliminary data.</text>
</comment>
<proteinExistence type="predicted"/>
<organism evidence="1 2">
    <name type="scientific">candidate division WWE3 bacterium CG_4_9_14_3_um_filter_34_6</name>
    <dbReference type="NCBI Taxonomy" id="1975079"/>
    <lineage>
        <taxon>Bacteria</taxon>
        <taxon>Katanobacteria</taxon>
    </lineage>
</organism>
<evidence type="ECO:0000313" key="2">
    <source>
        <dbReference type="Proteomes" id="UP000230683"/>
    </source>
</evidence>
<name>A0A2M7X5P5_UNCKA</name>
<dbReference type="Proteomes" id="UP000230683">
    <property type="component" value="Unassembled WGS sequence"/>
</dbReference>
<dbReference type="EMBL" id="PFWY01000022">
    <property type="protein sequence ID" value="PJA41331.1"/>
    <property type="molecule type" value="Genomic_DNA"/>
</dbReference>
<dbReference type="AlphaFoldDB" id="A0A2M7X5P5"/>
<evidence type="ECO:0000313" key="1">
    <source>
        <dbReference type="EMBL" id="PJA41331.1"/>
    </source>
</evidence>
<protein>
    <submittedName>
        <fullName evidence="1">Uncharacterized protein</fullName>
    </submittedName>
</protein>
<accession>A0A2M7X5P5</accession>
<reference evidence="2" key="1">
    <citation type="submission" date="2017-09" db="EMBL/GenBank/DDBJ databases">
        <title>Depth-based differentiation of microbial function through sediment-hosted aquifers and enrichment of novel symbionts in the deep terrestrial subsurface.</title>
        <authorList>
            <person name="Probst A.J."/>
            <person name="Ladd B."/>
            <person name="Jarett J.K."/>
            <person name="Geller-Mcgrath D.E."/>
            <person name="Sieber C.M.K."/>
            <person name="Emerson J.B."/>
            <person name="Anantharaman K."/>
            <person name="Thomas B.C."/>
            <person name="Malmstrom R."/>
            <person name="Stieglmeier M."/>
            <person name="Klingl A."/>
            <person name="Woyke T."/>
            <person name="Ryan C.M."/>
            <person name="Banfield J.F."/>
        </authorList>
    </citation>
    <scope>NUCLEOTIDE SEQUENCE [LARGE SCALE GENOMIC DNA]</scope>
</reference>
<gene>
    <name evidence="1" type="ORF">CO178_00450</name>
</gene>